<dbReference type="SMART" id="SM00635">
    <property type="entry name" value="BID_2"/>
    <property type="match status" value="1"/>
</dbReference>
<keyword evidence="4 5" id="KW-0326">Glycosidase</keyword>
<evidence type="ECO:0000256" key="1">
    <source>
        <dbReference type="ARBA" id="ARBA00009865"/>
    </source>
</evidence>
<dbReference type="Pfam" id="PF02368">
    <property type="entry name" value="Big_2"/>
    <property type="match status" value="1"/>
</dbReference>
<keyword evidence="3 5" id="KW-0378">Hydrolase</keyword>
<dbReference type="InterPro" id="IPR008964">
    <property type="entry name" value="Invasin/intimin_cell_adhesion"/>
</dbReference>
<evidence type="ECO:0000313" key="9">
    <source>
        <dbReference type="EMBL" id="TCS82407.1"/>
    </source>
</evidence>
<dbReference type="InterPro" id="IPR005084">
    <property type="entry name" value="CBM6"/>
</dbReference>
<sequence>MGPLYCGEDSVIYGANDITAFEYNGSIFLVWGTLGSNQPAGPAIVEMDNPWTVSKDRDMLPIGGGEGPRALKNADGNLFITMSEGDYQSNGYRLSLLCFNGNSKEELLDVDKWEAKRDVFTSNSTVSGPARASFVKSADGTEDWMVYHSRVYKAVGRNSWRQVSIKPFTWNEDGTPDFGTPASPNTKMALPSGDPGQGTMYQAENAVLEGGAYAESSHYNHQGNGYVHVPNTIGAAVNFVVDVNEPGDYIVGMRYAYGEFENNATTDGATNQLPSRASMSIYVNGEKADTLQMDKTSLGWNEYFTGSKRLALKEGQNLIAYIVDNGNTGGINLDYLTMYKADVPYTETEVKPQSITLDKTELTLKEGETAAVTATVLPENALNKSIIFASGDKNIATVDTQGNITAKAEGTAIITAMAEADQNIKAECTVTVEKAQGPQEPEDPQEPENPQHPGNTPVQNQNGDNTNSKGNGISGTNTTAKNNRKAAKTGDNTKIPLAAGTAALALGTTVAIIISRRKRG</sequence>
<evidence type="ECO:0000256" key="7">
    <source>
        <dbReference type="SAM" id="Phobius"/>
    </source>
</evidence>
<comment type="similarity">
    <text evidence="1 5">Belongs to the glycosyl hydrolase 43 family.</text>
</comment>
<dbReference type="Gene3D" id="2.115.10.20">
    <property type="entry name" value="Glycosyl hydrolase domain, family 43"/>
    <property type="match status" value="1"/>
</dbReference>
<dbReference type="SUPFAM" id="SSF49373">
    <property type="entry name" value="Invasin/intimin cell-adhesion fragments"/>
    <property type="match status" value="1"/>
</dbReference>
<evidence type="ECO:0000256" key="6">
    <source>
        <dbReference type="SAM" id="MobiDB-lite"/>
    </source>
</evidence>
<keyword evidence="7" id="KW-1133">Transmembrane helix</keyword>
<evidence type="ECO:0000313" key="10">
    <source>
        <dbReference type="Proteomes" id="UP000295726"/>
    </source>
</evidence>
<gene>
    <name evidence="9" type="ORF">EDD59_102278</name>
</gene>
<feature type="compositionally biased region" description="Polar residues" evidence="6">
    <location>
        <begin position="454"/>
        <end position="481"/>
    </location>
</feature>
<dbReference type="InterPro" id="IPR023296">
    <property type="entry name" value="Glyco_hydro_beta-prop_sf"/>
</dbReference>
<dbReference type="Gene3D" id="2.60.40.1080">
    <property type="match status" value="1"/>
</dbReference>
<dbReference type="GO" id="GO:0030246">
    <property type="term" value="F:carbohydrate binding"/>
    <property type="evidence" value="ECO:0007669"/>
    <property type="project" value="InterPro"/>
</dbReference>
<organism evidence="9 10">
    <name type="scientific">Muricomes intestini</name>
    <dbReference type="NCBI Taxonomy" id="1796634"/>
    <lineage>
        <taxon>Bacteria</taxon>
        <taxon>Bacillati</taxon>
        <taxon>Bacillota</taxon>
        <taxon>Clostridia</taxon>
        <taxon>Lachnospirales</taxon>
        <taxon>Lachnospiraceae</taxon>
        <taxon>Muricomes</taxon>
    </lineage>
</organism>
<dbReference type="InterPro" id="IPR003343">
    <property type="entry name" value="Big_2"/>
</dbReference>
<dbReference type="RefSeq" id="WP_132378715.1">
    <property type="nucleotide sequence ID" value="NZ_SLZZ01000002.1"/>
</dbReference>
<keyword evidence="10" id="KW-1185">Reference proteome</keyword>
<dbReference type="PANTHER" id="PTHR43817">
    <property type="entry name" value="GLYCOSYL HYDROLASE"/>
    <property type="match status" value="1"/>
</dbReference>
<dbReference type="SUPFAM" id="SSF49785">
    <property type="entry name" value="Galactose-binding domain-like"/>
    <property type="match status" value="1"/>
</dbReference>
<feature type="domain" description="CBM6" evidence="8">
    <location>
        <begin position="199"/>
        <end position="339"/>
    </location>
</feature>
<dbReference type="Proteomes" id="UP000295726">
    <property type="component" value="Unassembled WGS sequence"/>
</dbReference>
<dbReference type="InterPro" id="IPR006710">
    <property type="entry name" value="Glyco_hydro_43"/>
</dbReference>
<reference evidence="9 10" key="1">
    <citation type="submission" date="2019-03" db="EMBL/GenBank/DDBJ databases">
        <title>Genomic Encyclopedia of Type Strains, Phase IV (KMG-IV): sequencing the most valuable type-strain genomes for metagenomic binning, comparative biology and taxonomic classification.</title>
        <authorList>
            <person name="Goeker M."/>
        </authorList>
    </citation>
    <scope>NUCLEOTIDE SEQUENCE [LARGE SCALE GENOMIC DNA]</scope>
    <source>
        <strain evidence="9 10">DSM 29489</strain>
    </source>
</reference>
<dbReference type="Gene3D" id="2.60.120.260">
    <property type="entry name" value="Galactose-binding domain-like"/>
    <property type="match status" value="1"/>
</dbReference>
<accession>A0A4R3KGE3</accession>
<dbReference type="InterPro" id="IPR008979">
    <property type="entry name" value="Galactose-bd-like_sf"/>
</dbReference>
<protein>
    <submittedName>
        <fullName evidence="9">Ig-like protein group 2</fullName>
    </submittedName>
</protein>
<evidence type="ECO:0000256" key="2">
    <source>
        <dbReference type="ARBA" id="ARBA00022729"/>
    </source>
</evidence>
<feature type="transmembrane region" description="Helical" evidence="7">
    <location>
        <begin position="495"/>
        <end position="514"/>
    </location>
</feature>
<keyword evidence="7" id="KW-0472">Membrane</keyword>
<comment type="caution">
    <text evidence="9">The sequence shown here is derived from an EMBL/GenBank/DDBJ whole genome shotgun (WGS) entry which is preliminary data.</text>
</comment>
<dbReference type="PANTHER" id="PTHR43817:SF1">
    <property type="entry name" value="HYDROLASE, FAMILY 43, PUTATIVE (AFU_ORTHOLOGUE AFUA_3G01660)-RELATED"/>
    <property type="match status" value="1"/>
</dbReference>
<evidence type="ECO:0000256" key="3">
    <source>
        <dbReference type="ARBA" id="ARBA00022801"/>
    </source>
</evidence>
<dbReference type="EMBL" id="SLZZ01000002">
    <property type="protein sequence ID" value="TCS82407.1"/>
    <property type="molecule type" value="Genomic_DNA"/>
</dbReference>
<keyword evidence="7" id="KW-0812">Transmembrane</keyword>
<dbReference type="Pfam" id="PF04616">
    <property type="entry name" value="Glyco_hydro_43"/>
    <property type="match status" value="1"/>
</dbReference>
<evidence type="ECO:0000259" key="8">
    <source>
        <dbReference type="PROSITE" id="PS51175"/>
    </source>
</evidence>
<dbReference type="AlphaFoldDB" id="A0A4R3KGE3"/>
<name>A0A4R3KGE3_9FIRM</name>
<proteinExistence type="inferred from homology"/>
<dbReference type="OrthoDB" id="273314at2"/>
<keyword evidence="2" id="KW-0732">Signal</keyword>
<feature type="region of interest" description="Disordered" evidence="6">
    <location>
        <begin position="433"/>
        <end position="489"/>
    </location>
</feature>
<dbReference type="PROSITE" id="PS51175">
    <property type="entry name" value="CBM6"/>
    <property type="match status" value="1"/>
</dbReference>
<evidence type="ECO:0000256" key="4">
    <source>
        <dbReference type="ARBA" id="ARBA00023295"/>
    </source>
</evidence>
<dbReference type="SUPFAM" id="SSF75005">
    <property type="entry name" value="Arabinanase/levansucrase/invertase"/>
    <property type="match status" value="1"/>
</dbReference>
<evidence type="ECO:0000256" key="5">
    <source>
        <dbReference type="RuleBase" id="RU361187"/>
    </source>
</evidence>
<dbReference type="GO" id="GO:0004553">
    <property type="term" value="F:hydrolase activity, hydrolyzing O-glycosyl compounds"/>
    <property type="evidence" value="ECO:0007669"/>
    <property type="project" value="InterPro"/>
</dbReference>
<dbReference type="GO" id="GO:0005975">
    <property type="term" value="P:carbohydrate metabolic process"/>
    <property type="evidence" value="ECO:0007669"/>
    <property type="project" value="InterPro"/>
</dbReference>